<dbReference type="SMART" id="SM00823">
    <property type="entry name" value="PKS_PP"/>
    <property type="match status" value="2"/>
</dbReference>
<dbReference type="InterPro" id="IPR045851">
    <property type="entry name" value="AMP-bd_C_sf"/>
</dbReference>
<protein>
    <submittedName>
        <fullName evidence="5">Amino acid adenylation domain-containing protein</fullName>
    </submittedName>
</protein>
<keyword evidence="3" id="KW-0597">Phosphoprotein</keyword>
<dbReference type="InterPro" id="IPR025110">
    <property type="entry name" value="AMP-bd_C"/>
</dbReference>
<dbReference type="CDD" id="cd12116">
    <property type="entry name" value="A_NRPS_Ta1_like"/>
    <property type="match status" value="2"/>
</dbReference>
<dbReference type="InterPro" id="IPR029058">
    <property type="entry name" value="AB_hydrolase_fold"/>
</dbReference>
<name>A0ABW8IX72_9GAMM</name>
<dbReference type="InterPro" id="IPR000873">
    <property type="entry name" value="AMP-dep_synth/lig_dom"/>
</dbReference>
<feature type="domain" description="Carrier" evidence="4">
    <location>
        <begin position="2060"/>
        <end position="2138"/>
    </location>
</feature>
<dbReference type="NCBIfam" id="TIGR01733">
    <property type="entry name" value="AA-adenyl-dom"/>
    <property type="match status" value="2"/>
</dbReference>
<gene>
    <name evidence="5" type="ORF">ISP13_13740</name>
</gene>
<dbReference type="InterPro" id="IPR020806">
    <property type="entry name" value="PKS_PP-bd"/>
</dbReference>
<keyword evidence="2" id="KW-0596">Phosphopantetheine</keyword>
<evidence type="ECO:0000256" key="2">
    <source>
        <dbReference type="ARBA" id="ARBA00022450"/>
    </source>
</evidence>
<dbReference type="CDD" id="cd19531">
    <property type="entry name" value="LCL_NRPS-like"/>
    <property type="match status" value="2"/>
</dbReference>
<keyword evidence="6" id="KW-1185">Reference proteome</keyword>
<dbReference type="EMBL" id="JADIKG010000013">
    <property type="protein sequence ID" value="MFK2874601.1"/>
    <property type="molecule type" value="Genomic_DNA"/>
</dbReference>
<dbReference type="InterPro" id="IPR009081">
    <property type="entry name" value="PP-bd_ACP"/>
</dbReference>
<dbReference type="Pfam" id="PF00550">
    <property type="entry name" value="PP-binding"/>
    <property type="match status" value="2"/>
</dbReference>
<evidence type="ECO:0000256" key="1">
    <source>
        <dbReference type="ARBA" id="ARBA00001957"/>
    </source>
</evidence>
<feature type="domain" description="Carrier" evidence="4">
    <location>
        <begin position="994"/>
        <end position="1069"/>
    </location>
</feature>
<dbReference type="SUPFAM" id="SSF47336">
    <property type="entry name" value="ACP-like"/>
    <property type="match status" value="2"/>
</dbReference>
<dbReference type="Gene3D" id="3.40.50.1820">
    <property type="entry name" value="alpha/beta hydrolase"/>
    <property type="match status" value="1"/>
</dbReference>
<evidence type="ECO:0000313" key="5">
    <source>
        <dbReference type="EMBL" id="MFK2874601.1"/>
    </source>
</evidence>
<dbReference type="NCBIfam" id="NF003417">
    <property type="entry name" value="PRK04813.1"/>
    <property type="match status" value="2"/>
</dbReference>
<dbReference type="Gene3D" id="2.30.38.10">
    <property type="entry name" value="Luciferase, Domain 3"/>
    <property type="match status" value="2"/>
</dbReference>
<dbReference type="PROSITE" id="PS50075">
    <property type="entry name" value="CARRIER"/>
    <property type="match status" value="2"/>
</dbReference>
<organism evidence="5 6">
    <name type="scientific">Dyella lipolytica</name>
    <dbReference type="NCBI Taxonomy" id="1867835"/>
    <lineage>
        <taxon>Bacteria</taxon>
        <taxon>Pseudomonadati</taxon>
        <taxon>Pseudomonadota</taxon>
        <taxon>Gammaproteobacteria</taxon>
        <taxon>Lysobacterales</taxon>
        <taxon>Rhodanobacteraceae</taxon>
        <taxon>Dyella</taxon>
    </lineage>
</organism>
<comment type="cofactor">
    <cofactor evidence="1">
        <name>pantetheine 4'-phosphate</name>
        <dbReference type="ChEBI" id="CHEBI:47942"/>
    </cofactor>
</comment>
<evidence type="ECO:0000256" key="3">
    <source>
        <dbReference type="ARBA" id="ARBA00022553"/>
    </source>
</evidence>
<reference evidence="5 6" key="1">
    <citation type="submission" date="2020-10" db="EMBL/GenBank/DDBJ databases">
        <title>Phylogeny of dyella-like bacteria.</title>
        <authorList>
            <person name="Fu J."/>
        </authorList>
    </citation>
    <scope>NUCLEOTIDE SEQUENCE [LARGE SCALE GENOMIC DNA]</scope>
    <source>
        <strain evidence="5 6">DHOB07</strain>
    </source>
</reference>
<sequence length="2155" mass="236666">MSTDTSQRPVLTAVDYDPFATAALTRVVPSTEPQREIWLAASISPEASLAYNESVSLRFNGMLNSDALRAAVQELVDRHDALRASFGPEGDTFCVNEQLTLELPLRDLSADDAAARTSALANCLREAVETPFVLEQAPLFRAELLRLASDDHVLVLTAHHLVCDGWSWWVLVHELSSLYAARTGESVRPLPTPESFADYALAQASQGDQRAFATDEAYWLSRYADSIPVLDLPTDRSRPAQRTFASKREDHVFDTALLDAIKGMGARRGVSLFATLLGSFATLMTRLSGQHEAVIGIPTAAQASTGDGQLVGHCVSLLPLRCAADPAAPFAQLLKDTQATLLEALEHQHYTFGSLLKRLGVRREPSRLPLVSVLFNIDQALDHEAAAFQGAHLTFASNPRHYENFELSVNAVQEHGQLRLECQYNSDLFDAATVRRWLQAYETLLRAAVAQTDAALGELPLVDEAGRRELAGWQPAPTPFDVDRRAHEFFEAQCDRAPERTAVRAGDSTLTYAQLDERANRIARLLRSRGVRSGALVGIALERGIDMLAALLGVLKTGAGYVPLDPAFPEERLAFMVSDASLAALVTEQAHAARFDLRGRPVLALDQLVAELAAQPATRLATDTDAVAPDAVAYVIYTSGSTGRPKGVQVPHRATANFLTTTQREPGMRADDRLVAVTTLSFDIAFMELMLPLAVGAEVIVASREQVRDGVLLRKLVETSGATYLQATPAGWRLLLDAGWQGHPGFRAVSGGEPLSLALAEALLARCGEVWNGYGPTEATVYATFWRVENPRAGIVIGRPVANTTVWVLDPQRQLCPAGVPGELWIGGAGVALGYLNRPELSAERFVRDPYADASHARLYRTGDRGRWLANGTLEHQGRLDFQVKLRGFRIEPGEIEANLAAKPEVAHAVVIVREDRPGDARLVAYLVARAGMTVDETGLRVHLRQVLPEYMVPQHFIVLDAMPLLPNGKIGRARLPAPADALPQQDAAAVHTAPRDELERQVSDAMAVVLGAAGLGVDDNFFDRGGHSLLAAQLTARLNRELSLNLPLAALFEAPTVAQLAERIRGVQATDTQRPLPKIARLPDRQRAPLSILQQRMLYLEQMRGERTAYNTPSAHRLRGPMNEQLFERALQDVVRRQAVLRTSIETEGDEPQQRIHDTVDVTLLPVEDLSAIPAETREAELKRRLEQLIDEPFDLSRAPLFRTRLFRLGAEEHVFFFVTHHIIWDGWSFDLLYQEMSDTYAALLNGETAPRPELDVQYGDFAAWHRAWLRDDELNRRLVFWKQHLQGEIEPLELPTDHPRPLRMSGNGATEWLQLPNATADAIHALGKQAEATPFMVLLAIYFVFLHRQTGQHDIIVGTPVRGREVPELEPVMGYFVNALPLRMKVDPTLSFVNFLRQLRASVVAAFSYPEVPFDQLVQELHLPRDASRPPLYQAMFSFQDVRGRNRTWGQLRHERLPVFQHGAADDIGVWFVEHGLGMSGGLTYNTDIFDASTAARLRERYLALLSAALQDPQQPVAQLALLPAAELELLNRWNATEVAGIADGCVHALVEAQTRRTPDRVALRCDEQTLSYAQLDAYANRIAHALRAQGIGRGALVGIALDRGFGLVAAVLGALKAGAGYVPLDPAFPRDRLTLMVEDADIGVLITEHRFADRFVIGQRAVLWLDESASLDALPASPLAPDTQSATPTSVAYVIYTSGSTGRPKGVAIPHRAVRNFLASMCERPGLREDDRLVSVTTLSFDIAVLELFGPLGIGAEVVLARREEVMDGESLMGLLASSKATVMQATPATWRVLLKAGWQGSPGFRALCGGEALALDLAVELCARCAEVWNMYGPTETTVWSTCWQVEHPERGLSIGTPIANTTVWILDAQGQRCPIGVPGEIWIGGDGVALGYLHRPELTAERFVDDPFASTPGARMYRTGDRGRWLANGTLEHLGRLDFQIKLRGFRIEPSEIEMVARVEPAVSDCVAVTWDVTPQDRRLVLYAVSMESEDTLFPRLRAQLSAQLPGYMQPQHLVLLPALPQTPNGKVDRKALPPPVVKIAPATDARSRGPVPPPIDDPRQRYLAGIWCELIGVQDVRPADNFFDAGGHSLLAIDMAARVRRETGVRLNLLSIATGTLATLASELPESIADKPARPTTLGGRLRRLFEPR</sequence>
<proteinExistence type="predicted"/>
<accession>A0ABW8IX72</accession>
<dbReference type="RefSeq" id="WP_284396928.1">
    <property type="nucleotide sequence ID" value="NZ_BSNQ01000003.1"/>
</dbReference>
<dbReference type="PROSITE" id="PS00012">
    <property type="entry name" value="PHOSPHOPANTETHEINE"/>
    <property type="match status" value="1"/>
</dbReference>
<dbReference type="InterPro" id="IPR023213">
    <property type="entry name" value="CAT-like_dom_sf"/>
</dbReference>
<dbReference type="InterPro" id="IPR006162">
    <property type="entry name" value="Ppantetheine_attach_site"/>
</dbReference>
<dbReference type="PANTHER" id="PTHR45527">
    <property type="entry name" value="NONRIBOSOMAL PEPTIDE SYNTHETASE"/>
    <property type="match status" value="1"/>
</dbReference>
<dbReference type="Gene3D" id="3.30.559.10">
    <property type="entry name" value="Chloramphenicol acetyltransferase-like domain"/>
    <property type="match status" value="2"/>
</dbReference>
<dbReference type="Gene3D" id="3.30.559.30">
    <property type="entry name" value="Nonribosomal peptide synthetase, condensation domain"/>
    <property type="match status" value="2"/>
</dbReference>
<dbReference type="PROSITE" id="PS00455">
    <property type="entry name" value="AMP_BINDING"/>
    <property type="match status" value="2"/>
</dbReference>
<dbReference type="InterPro" id="IPR036736">
    <property type="entry name" value="ACP-like_sf"/>
</dbReference>
<comment type="caution">
    <text evidence="5">The sequence shown here is derived from an EMBL/GenBank/DDBJ whole genome shotgun (WGS) entry which is preliminary data.</text>
</comment>
<dbReference type="Pfam" id="PF00668">
    <property type="entry name" value="Condensation"/>
    <property type="match status" value="2"/>
</dbReference>
<dbReference type="PANTHER" id="PTHR45527:SF1">
    <property type="entry name" value="FATTY ACID SYNTHASE"/>
    <property type="match status" value="1"/>
</dbReference>
<dbReference type="Gene3D" id="3.40.50.980">
    <property type="match status" value="4"/>
</dbReference>
<dbReference type="SUPFAM" id="SSF52777">
    <property type="entry name" value="CoA-dependent acyltransferases"/>
    <property type="match status" value="4"/>
</dbReference>
<dbReference type="InterPro" id="IPR001242">
    <property type="entry name" value="Condensation_dom"/>
</dbReference>
<evidence type="ECO:0000259" key="4">
    <source>
        <dbReference type="PROSITE" id="PS50075"/>
    </source>
</evidence>
<evidence type="ECO:0000313" key="6">
    <source>
        <dbReference type="Proteomes" id="UP001620405"/>
    </source>
</evidence>
<dbReference type="Gene3D" id="1.10.1200.10">
    <property type="entry name" value="ACP-like"/>
    <property type="match status" value="1"/>
</dbReference>
<dbReference type="InterPro" id="IPR010071">
    <property type="entry name" value="AA_adenyl_dom"/>
</dbReference>
<dbReference type="SUPFAM" id="SSF56801">
    <property type="entry name" value="Acetyl-CoA synthetase-like"/>
    <property type="match status" value="2"/>
</dbReference>
<dbReference type="Gene3D" id="3.30.300.30">
    <property type="match status" value="2"/>
</dbReference>
<dbReference type="Pfam" id="PF13193">
    <property type="entry name" value="AMP-binding_C"/>
    <property type="match status" value="1"/>
</dbReference>
<dbReference type="Pfam" id="PF00501">
    <property type="entry name" value="AMP-binding"/>
    <property type="match status" value="2"/>
</dbReference>
<dbReference type="Proteomes" id="UP001620405">
    <property type="component" value="Unassembled WGS sequence"/>
</dbReference>
<dbReference type="InterPro" id="IPR020845">
    <property type="entry name" value="AMP-binding_CS"/>
</dbReference>